<evidence type="ECO:0000313" key="2">
    <source>
        <dbReference type="Proteomes" id="UP000236248"/>
    </source>
</evidence>
<dbReference type="KEGG" id="ncv:NCAV_0378"/>
<dbReference type="Pfam" id="PF12836">
    <property type="entry name" value="HHH_3"/>
    <property type="match status" value="1"/>
</dbReference>
<proteinExistence type="predicted"/>
<organism evidence="1 2">
    <name type="scientific">Candidatus Nitrosocaldus cavascurensis</name>
    <dbReference type="NCBI Taxonomy" id="2058097"/>
    <lineage>
        <taxon>Archaea</taxon>
        <taxon>Nitrososphaerota</taxon>
        <taxon>Nitrososphaeria</taxon>
        <taxon>Candidatus Nitrosocaldales</taxon>
        <taxon>Candidatus Nitrosocaldaceae</taxon>
        <taxon>Candidatus Nitrosocaldus</taxon>
    </lineage>
</organism>
<dbReference type="Gene3D" id="1.10.150.280">
    <property type="entry name" value="AF1531-like domain"/>
    <property type="match status" value="1"/>
</dbReference>
<protein>
    <submittedName>
        <fullName evidence="1">Uncharacterized protein</fullName>
    </submittedName>
</protein>
<evidence type="ECO:0000313" key="1">
    <source>
        <dbReference type="EMBL" id="SPC33572.1"/>
    </source>
</evidence>
<accession>A0A2K5APK1</accession>
<reference evidence="2" key="1">
    <citation type="submission" date="2018-01" db="EMBL/GenBank/DDBJ databases">
        <authorList>
            <person name="Kerou L M."/>
        </authorList>
    </citation>
    <scope>NUCLEOTIDE SEQUENCE [LARGE SCALE GENOMIC DNA]</scope>
    <source>
        <strain evidence="2">SCU2</strain>
    </source>
</reference>
<dbReference type="EMBL" id="LT981265">
    <property type="protein sequence ID" value="SPC33572.1"/>
    <property type="molecule type" value="Genomic_DNA"/>
</dbReference>
<dbReference type="AlphaFoldDB" id="A0A2K5APK1"/>
<keyword evidence="2" id="KW-1185">Reference proteome</keyword>
<name>A0A2K5APK1_9ARCH</name>
<sequence length="851" mass="94658">MQRETIRTIRTRMETASIKPNQLNENEIKSILDFLNNTKDASSIAAKIEVIGERDIGIKIAEAIVAKRAEIGGFKSLDDVMSVPGIGEKRFTDIAVSVLAREVEPERIYFKQLLLQNPNYFGNIKDSILEPVKPLKLSTKYEELMCVGYNPPSKRLEAVVHIKQSFGYGGGVCSAGTQEYVRFFIDWNNDGNWKDVGMVSFTVYNILGEKPLEYAVTLAIDVDDVFCKVEKLPKVRAILSWNVMPPANDPNWVPVWGNVKDTHIQIDTFKWLPLKDFVKVLNVKIPIELAEIDMEQKIMLKEPKELSIIQLKELYKDKGKEVPEHRFAFKDVYKMLSTQVNPIEAAYIASQYGINLSDIVSKISQILYNTTYEEITCVGLDTNEDALIAVVRMKLPSGYSGNLCTSGSVEYVSFWIDWLDGSGWTYAGTTSVRVHDISSMPKEGLDYSVYLPVDLSSKKQLCEQGPKVARVRAILSWNVMPPANDPNWVPVWGNRMDTRVHISSGTSAKEGEHIPYIINVGSMNVCNIDQSTGLANGPSTGTANFTAVDSPFGGTVTISGYIANPPHYLSGGNAGTKLKYKVSVRQLSPIVTQWQAVTNPFWIQVTEQISSLTPVTYNMLQTPDQNGYFEYIQDNPPGPWRDVFADVLARWNTSGLSDGLWEIKIDVLNPVTNQTWTTGTLICSNGKHISTVKVRLDNTKPKAELTIDMIANSDYISNPVATPTSPMAICGKMKVGVYIIGRFSAKDVGTFAEHFYSYSFAVLPSPIGGNPTPQNFKHMPAANSYPSILTSIQLPAPPPYPIPLPDGIWQLNTNGMLPCGYVVRLTVSDRTIVDSSYIGWRDEEEVGFCLE</sequence>
<dbReference type="InterPro" id="IPR010994">
    <property type="entry name" value="RuvA_2-like"/>
</dbReference>
<dbReference type="Proteomes" id="UP000236248">
    <property type="component" value="Chromosome NCAV"/>
</dbReference>
<dbReference type="SUPFAM" id="SSF47781">
    <property type="entry name" value="RuvA domain 2-like"/>
    <property type="match status" value="1"/>
</dbReference>
<gene>
    <name evidence="1" type="ORF">NCAV_0378</name>
</gene>